<protein>
    <submittedName>
        <fullName evidence="2">Uncharacterized protein</fullName>
    </submittedName>
</protein>
<reference evidence="2 3" key="1">
    <citation type="journal article" date="2023" name="Insect Mol. Biol.">
        <title>Genome sequencing provides insights into the evolution of gene families encoding plant cell wall-degrading enzymes in longhorned beetles.</title>
        <authorList>
            <person name="Shin N.R."/>
            <person name="Okamura Y."/>
            <person name="Kirsch R."/>
            <person name="Pauchet Y."/>
        </authorList>
    </citation>
    <scope>NUCLEOTIDE SEQUENCE [LARGE SCALE GENOMIC DNA]</scope>
    <source>
        <strain evidence="2">EAD_L_NR</strain>
    </source>
</reference>
<proteinExistence type="predicted"/>
<dbReference type="EMBL" id="JANEYG010000065">
    <property type="protein sequence ID" value="KAJ8914732.1"/>
    <property type="molecule type" value="Genomic_DNA"/>
</dbReference>
<sequence>MSQMTSEFHFHLNALYPVQVCELIYAVPERSPRRIDFVYFIHCCSIPRLGIHGGEESVLEKDSKARGVPIGRYSRKSNPTSRKEVTGRGAPVKKTCAWRH</sequence>
<dbReference type="Proteomes" id="UP001159042">
    <property type="component" value="Unassembled WGS sequence"/>
</dbReference>
<feature type="region of interest" description="Disordered" evidence="1">
    <location>
        <begin position="69"/>
        <end position="100"/>
    </location>
</feature>
<keyword evidence="3" id="KW-1185">Reference proteome</keyword>
<organism evidence="2 3">
    <name type="scientific">Exocentrus adspersus</name>
    <dbReference type="NCBI Taxonomy" id="1586481"/>
    <lineage>
        <taxon>Eukaryota</taxon>
        <taxon>Metazoa</taxon>
        <taxon>Ecdysozoa</taxon>
        <taxon>Arthropoda</taxon>
        <taxon>Hexapoda</taxon>
        <taxon>Insecta</taxon>
        <taxon>Pterygota</taxon>
        <taxon>Neoptera</taxon>
        <taxon>Endopterygota</taxon>
        <taxon>Coleoptera</taxon>
        <taxon>Polyphaga</taxon>
        <taxon>Cucujiformia</taxon>
        <taxon>Chrysomeloidea</taxon>
        <taxon>Cerambycidae</taxon>
        <taxon>Lamiinae</taxon>
        <taxon>Acanthocinini</taxon>
        <taxon>Exocentrus</taxon>
    </lineage>
</organism>
<name>A0AAV8VK43_9CUCU</name>
<evidence type="ECO:0000313" key="3">
    <source>
        <dbReference type="Proteomes" id="UP001159042"/>
    </source>
</evidence>
<comment type="caution">
    <text evidence="2">The sequence shown here is derived from an EMBL/GenBank/DDBJ whole genome shotgun (WGS) entry which is preliminary data.</text>
</comment>
<accession>A0AAV8VK43</accession>
<evidence type="ECO:0000256" key="1">
    <source>
        <dbReference type="SAM" id="MobiDB-lite"/>
    </source>
</evidence>
<evidence type="ECO:0000313" key="2">
    <source>
        <dbReference type="EMBL" id="KAJ8914732.1"/>
    </source>
</evidence>
<dbReference type="AlphaFoldDB" id="A0AAV8VK43"/>
<gene>
    <name evidence="2" type="ORF">NQ315_017443</name>
</gene>